<reference evidence="3 5" key="1">
    <citation type="submission" date="2016-10" db="EMBL/GenBank/DDBJ databases">
        <title>Evaluation of Human, Animal and Environmental Mycobacterium chelonae Isolates by Core Genome Phylogenomic Analysis, Targeted Gene Comparison, and Anti-microbial Susceptibility Patterns: A Tale of Mistaken Identities.</title>
        <authorList>
            <person name="Fogelson S.B."/>
            <person name="Camus A.C."/>
            <person name="Lorenz W."/>
            <person name="Vasireddy R."/>
            <person name="Vasireddy S."/>
            <person name="Smith T."/>
            <person name="Brown-Elliott B.A."/>
            <person name="Wallace R.J.Jr."/>
            <person name="Hasan N.A."/>
            <person name="Reischl U."/>
            <person name="Sanchez S."/>
        </authorList>
    </citation>
    <scope>NUCLEOTIDE SEQUENCE [LARGE SCALE GENOMIC DNA]</scope>
    <source>
        <strain evidence="3 5">8528</strain>
    </source>
</reference>
<organism evidence="4 6">
    <name type="scientific">Mycobacteroides saopaulense</name>
    <dbReference type="NCBI Taxonomy" id="1578165"/>
    <lineage>
        <taxon>Bacteria</taxon>
        <taxon>Bacillati</taxon>
        <taxon>Actinomycetota</taxon>
        <taxon>Actinomycetes</taxon>
        <taxon>Mycobacteriales</taxon>
        <taxon>Mycobacteriaceae</taxon>
        <taxon>Mycobacteroides</taxon>
    </lineage>
</organism>
<dbReference type="Proteomes" id="UP000192434">
    <property type="component" value="Unassembled WGS sequence"/>
</dbReference>
<evidence type="ECO:0000256" key="1">
    <source>
        <dbReference type="SAM" id="MobiDB-lite"/>
    </source>
</evidence>
<reference evidence="4 6" key="2">
    <citation type="submission" date="2016-12" db="EMBL/GenBank/DDBJ databases">
        <title>The new phylogeny of genus Mycobacterium.</title>
        <authorList>
            <person name="Tortoli E."/>
            <person name="Trovato A."/>
            <person name="Cirillo D.M."/>
        </authorList>
    </citation>
    <scope>NUCLEOTIDE SEQUENCE [LARGE SCALE GENOMIC DNA]</scope>
    <source>
        <strain evidence="4 6">CCUG 66554</strain>
    </source>
</reference>
<dbReference type="OrthoDB" id="4764623at2"/>
<feature type="region of interest" description="Disordered" evidence="1">
    <location>
        <begin position="37"/>
        <end position="123"/>
    </location>
</feature>
<feature type="chain" id="PRO_5010876269" evidence="2">
    <location>
        <begin position="37"/>
        <end position="123"/>
    </location>
</feature>
<sequence>MSTASTRQERRRVARLIAATAVCASLIACPPSVARADNCSPGDFGAAQGCAPPAAATGGDKAESWPPTNVDWPPEPDSDTEAADQQDTTPTPIVMPDGAAAVKPATPTRKPATASAPIVTPGA</sequence>
<evidence type="ECO:0000256" key="2">
    <source>
        <dbReference type="SAM" id="SignalP"/>
    </source>
</evidence>
<evidence type="ECO:0000313" key="3">
    <source>
        <dbReference type="EMBL" id="OHU07305.1"/>
    </source>
</evidence>
<evidence type="ECO:0000313" key="6">
    <source>
        <dbReference type="Proteomes" id="UP000192434"/>
    </source>
</evidence>
<proteinExistence type="predicted"/>
<feature type="compositionally biased region" description="Acidic residues" evidence="1">
    <location>
        <begin position="74"/>
        <end position="84"/>
    </location>
</feature>
<protein>
    <submittedName>
        <fullName evidence="4">Uncharacterized protein</fullName>
    </submittedName>
</protein>
<evidence type="ECO:0000313" key="4">
    <source>
        <dbReference type="EMBL" id="ORB54257.1"/>
    </source>
</evidence>
<name>A0A1X0IYW3_9MYCO</name>
<evidence type="ECO:0000313" key="5">
    <source>
        <dbReference type="Proteomes" id="UP000179621"/>
    </source>
</evidence>
<dbReference type="PROSITE" id="PS51257">
    <property type="entry name" value="PROKAR_LIPOPROTEIN"/>
    <property type="match status" value="1"/>
</dbReference>
<gene>
    <name evidence="3" type="ORF">BKG73_18810</name>
    <name evidence="4" type="ORF">BST43_17195</name>
</gene>
<dbReference type="Proteomes" id="UP000179621">
    <property type="component" value="Unassembled WGS sequence"/>
</dbReference>
<dbReference type="AlphaFoldDB" id="A0A1X0IYW3"/>
<feature type="signal peptide" evidence="2">
    <location>
        <begin position="1"/>
        <end position="36"/>
    </location>
</feature>
<comment type="caution">
    <text evidence="4">The sequence shown here is derived from an EMBL/GenBank/DDBJ whole genome shotgun (WGS) entry which is preliminary data.</text>
</comment>
<keyword evidence="5" id="KW-1185">Reference proteome</keyword>
<dbReference type="EMBL" id="MVII01000022">
    <property type="protein sequence ID" value="ORB54257.1"/>
    <property type="molecule type" value="Genomic_DNA"/>
</dbReference>
<keyword evidence="2" id="KW-0732">Signal</keyword>
<accession>A0A1X0IYW3</accession>
<dbReference type="RefSeq" id="WP_070913426.1">
    <property type="nucleotide sequence ID" value="NZ_CP010271.1"/>
</dbReference>
<feature type="compositionally biased region" description="Low complexity" evidence="1">
    <location>
        <begin position="45"/>
        <end position="59"/>
    </location>
</feature>
<dbReference type="EMBL" id="MLIH01000033">
    <property type="protein sequence ID" value="OHU07305.1"/>
    <property type="molecule type" value="Genomic_DNA"/>
</dbReference>
<dbReference type="STRING" id="1578165.BKG68_23205"/>